<dbReference type="KEGG" id="osg:BST96_16740"/>
<feature type="domain" description="Enoyl-CoA hydratase/isomerase" evidence="4">
    <location>
        <begin position="19"/>
        <end position="357"/>
    </location>
</feature>
<dbReference type="GO" id="GO:0005829">
    <property type="term" value="C:cytosol"/>
    <property type="evidence" value="ECO:0007669"/>
    <property type="project" value="TreeGrafter"/>
</dbReference>
<dbReference type="NCBIfam" id="NF004127">
    <property type="entry name" value="PRK05617.1"/>
    <property type="match status" value="1"/>
</dbReference>
<dbReference type="InterPro" id="IPR029045">
    <property type="entry name" value="ClpP/crotonase-like_dom_sf"/>
</dbReference>
<protein>
    <recommendedName>
        <fullName evidence="2">3-hydroxyisobutyryl-CoA hydrolase</fullName>
        <ecNumber evidence="2">3.1.2.4</ecNumber>
    </recommendedName>
</protein>
<evidence type="ECO:0000313" key="6">
    <source>
        <dbReference type="Proteomes" id="UP000193450"/>
    </source>
</evidence>
<evidence type="ECO:0000256" key="3">
    <source>
        <dbReference type="ARBA" id="ARBA00022801"/>
    </source>
</evidence>
<evidence type="ECO:0000256" key="1">
    <source>
        <dbReference type="ARBA" id="ARBA00001709"/>
    </source>
</evidence>
<sequence>MTSPVLFETHSTGNGKQFAVATLNEEKTLNSLSIEMVDLLSAQLLQWQDDEQIVAVMLQAAGEKAFCAGGDVQKLHGSAVENPGGPCEYAENFFEREYALDYLIHTYKKPMICWGHGIVMGGGLGLMAGCRHRVVTERTRMAMPEITIGLFPDVGGSWFLNRAPGRTGLYLGLTAGSMNATDCLFVGYGDFFIEHSSKAAVVAQLLALEWTANSDTDSGAIDALLASVSAAADAAKPAANIEPHFDIIQQLTDYDNLSDIVEAIKGYETDDKWLNKGAAALAHGSALSACNIYQALKQAESMTLAEVFQFELMLATNIIRHPEFAEGVRALLIDKDQQPRWLFDTVNDVPASLLEQMITPPWDKNPLAHL</sequence>
<organism evidence="5 6">
    <name type="scientific">Oceanicoccus sagamiensis</name>
    <dbReference type="NCBI Taxonomy" id="716816"/>
    <lineage>
        <taxon>Bacteria</taxon>
        <taxon>Pseudomonadati</taxon>
        <taxon>Pseudomonadota</taxon>
        <taxon>Gammaproteobacteria</taxon>
        <taxon>Cellvibrionales</taxon>
        <taxon>Spongiibacteraceae</taxon>
        <taxon>Oceanicoccus</taxon>
    </lineage>
</organism>
<dbReference type="GO" id="GO:0003860">
    <property type="term" value="F:3-hydroxyisobutyryl-CoA hydrolase activity"/>
    <property type="evidence" value="ECO:0007669"/>
    <property type="project" value="UniProtKB-EC"/>
</dbReference>
<evidence type="ECO:0000256" key="2">
    <source>
        <dbReference type="ARBA" id="ARBA00011915"/>
    </source>
</evidence>
<dbReference type="OrthoDB" id="9790967at2"/>
<dbReference type="Pfam" id="PF16113">
    <property type="entry name" value="ECH_2"/>
    <property type="match status" value="1"/>
</dbReference>
<name>A0A1X9NDH0_9GAMM</name>
<dbReference type="GO" id="GO:0006574">
    <property type="term" value="P:L-valine catabolic process"/>
    <property type="evidence" value="ECO:0007669"/>
    <property type="project" value="TreeGrafter"/>
</dbReference>
<dbReference type="PANTHER" id="PTHR43176:SF3">
    <property type="entry name" value="3-HYDROXYISOBUTYRYL-COA HYDROLASE, MITOCHONDRIAL"/>
    <property type="match status" value="1"/>
</dbReference>
<keyword evidence="3" id="KW-0378">Hydrolase</keyword>
<dbReference type="RefSeq" id="WP_085759792.1">
    <property type="nucleotide sequence ID" value="NZ_CP019343.1"/>
</dbReference>
<dbReference type="EC" id="3.1.2.4" evidence="2"/>
<comment type="catalytic activity">
    <reaction evidence="1">
        <text>3-hydroxy-2-methylpropanoyl-CoA + H2O = 3-hydroxy-2-methylpropanoate + CoA + H(+)</text>
        <dbReference type="Rhea" id="RHEA:20888"/>
        <dbReference type="ChEBI" id="CHEBI:11805"/>
        <dbReference type="ChEBI" id="CHEBI:15377"/>
        <dbReference type="ChEBI" id="CHEBI:15378"/>
        <dbReference type="ChEBI" id="CHEBI:57287"/>
        <dbReference type="ChEBI" id="CHEBI:57340"/>
        <dbReference type="EC" id="3.1.2.4"/>
    </reaction>
</comment>
<reference evidence="5 6" key="1">
    <citation type="submission" date="2016-11" db="EMBL/GenBank/DDBJ databases">
        <title>Trade-off between light-utilization and light-protection in marine flavobacteria.</title>
        <authorList>
            <person name="Kumagai Y."/>
        </authorList>
    </citation>
    <scope>NUCLEOTIDE SEQUENCE [LARGE SCALE GENOMIC DNA]</scope>
    <source>
        <strain evidence="5 6">NBRC 107125</strain>
    </source>
</reference>
<accession>A0A1X9NDH0</accession>
<dbReference type="InterPro" id="IPR045004">
    <property type="entry name" value="ECH_dom"/>
</dbReference>
<dbReference type="AlphaFoldDB" id="A0A1X9NDH0"/>
<dbReference type="CDD" id="cd06558">
    <property type="entry name" value="crotonase-like"/>
    <property type="match status" value="1"/>
</dbReference>
<dbReference type="EMBL" id="CP019343">
    <property type="protein sequence ID" value="ARN75606.1"/>
    <property type="molecule type" value="Genomic_DNA"/>
</dbReference>
<dbReference type="PANTHER" id="PTHR43176">
    <property type="entry name" value="3-HYDROXYISOBUTYRYL-COA HYDROLASE-RELATED"/>
    <property type="match status" value="1"/>
</dbReference>
<dbReference type="Proteomes" id="UP000193450">
    <property type="component" value="Chromosome"/>
</dbReference>
<dbReference type="STRING" id="716816.BST96_16740"/>
<dbReference type="SUPFAM" id="SSF52096">
    <property type="entry name" value="ClpP/crotonase"/>
    <property type="match status" value="1"/>
</dbReference>
<evidence type="ECO:0000259" key="4">
    <source>
        <dbReference type="Pfam" id="PF16113"/>
    </source>
</evidence>
<gene>
    <name evidence="5" type="ORF">BST96_16740</name>
</gene>
<keyword evidence="6" id="KW-1185">Reference proteome</keyword>
<dbReference type="Gene3D" id="3.90.226.10">
    <property type="entry name" value="2-enoyl-CoA Hydratase, Chain A, domain 1"/>
    <property type="match status" value="1"/>
</dbReference>
<evidence type="ECO:0000313" key="5">
    <source>
        <dbReference type="EMBL" id="ARN75606.1"/>
    </source>
</evidence>
<dbReference type="InterPro" id="IPR032259">
    <property type="entry name" value="HIBYL-CoA-H"/>
</dbReference>
<proteinExistence type="predicted"/>